<dbReference type="Proteomes" id="UP000011508">
    <property type="component" value="Unassembled WGS sequence"/>
</dbReference>
<gene>
    <name evidence="2" type="ORF">C441_16089</name>
</gene>
<accession>M0HZ78</accession>
<evidence type="ECO:0000313" key="2">
    <source>
        <dbReference type="EMBL" id="ELZ89033.1"/>
    </source>
</evidence>
<comment type="caution">
    <text evidence="2">The sequence shown here is derived from an EMBL/GenBank/DDBJ whole genome shotgun (WGS) entry which is preliminary data.</text>
</comment>
<keyword evidence="3" id="KW-1185">Reference proteome</keyword>
<feature type="region of interest" description="Disordered" evidence="1">
    <location>
        <begin position="34"/>
        <end position="65"/>
    </location>
</feature>
<organism evidence="2 3">
    <name type="scientific">Haloferax sulfurifontis ATCC BAA-897</name>
    <dbReference type="NCBI Taxonomy" id="662480"/>
    <lineage>
        <taxon>Archaea</taxon>
        <taxon>Methanobacteriati</taxon>
        <taxon>Methanobacteriota</taxon>
        <taxon>Stenosarchaea group</taxon>
        <taxon>Halobacteria</taxon>
        <taxon>Halobacteriales</taxon>
        <taxon>Haloferacaceae</taxon>
        <taxon>Haloferax</taxon>
    </lineage>
</organism>
<name>M0HZ78_9EURY</name>
<evidence type="ECO:0000313" key="3">
    <source>
        <dbReference type="Proteomes" id="UP000011508"/>
    </source>
</evidence>
<feature type="compositionally biased region" description="Low complexity" evidence="1">
    <location>
        <begin position="34"/>
        <end position="56"/>
    </location>
</feature>
<protein>
    <submittedName>
        <fullName evidence="2">Uncharacterized protein</fullName>
    </submittedName>
</protein>
<dbReference type="PROSITE" id="PS51318">
    <property type="entry name" value="TAT"/>
    <property type="match status" value="1"/>
</dbReference>
<dbReference type="InterPro" id="IPR006311">
    <property type="entry name" value="TAT_signal"/>
</dbReference>
<proteinExistence type="predicted"/>
<dbReference type="AlphaFoldDB" id="M0HZ78"/>
<evidence type="ECO:0000256" key="1">
    <source>
        <dbReference type="SAM" id="MobiDB-lite"/>
    </source>
</evidence>
<dbReference type="RefSeq" id="WP_007275968.1">
    <property type="nucleotide sequence ID" value="NZ_AOLM01000027.1"/>
</dbReference>
<reference evidence="2 3" key="1">
    <citation type="journal article" date="2014" name="PLoS Genet.">
        <title>Phylogenetically driven sequencing of extremely halophilic archaea reveals strategies for static and dynamic osmo-response.</title>
        <authorList>
            <person name="Becker E.A."/>
            <person name="Seitzer P.M."/>
            <person name="Tritt A."/>
            <person name="Larsen D."/>
            <person name="Krusor M."/>
            <person name="Yao A.I."/>
            <person name="Wu D."/>
            <person name="Madern D."/>
            <person name="Eisen J.A."/>
            <person name="Darling A.E."/>
            <person name="Facciotti M.T."/>
        </authorList>
    </citation>
    <scope>NUCLEOTIDE SEQUENCE [LARGE SCALE GENOMIC DNA]</scope>
    <source>
        <strain evidence="2 3">ATCC BAA-897</strain>
    </source>
</reference>
<dbReference type="EMBL" id="AOLM01000027">
    <property type="protein sequence ID" value="ELZ89033.1"/>
    <property type="molecule type" value="Genomic_DNA"/>
</dbReference>
<sequence>MDNDDEPVGRLLTRRQALAVGGTAAAAWLAGCTTGGDADAADTSNATSTETTASPAMSTNSPVRR</sequence>
<dbReference type="PATRIC" id="fig|662480.6.peg.3210"/>